<feature type="transmembrane region" description="Helical" evidence="6">
    <location>
        <begin position="76"/>
        <end position="100"/>
    </location>
</feature>
<evidence type="ECO:0000256" key="6">
    <source>
        <dbReference type="SAM" id="Phobius"/>
    </source>
</evidence>
<keyword evidence="4 6" id="KW-1133">Transmembrane helix</keyword>
<reference evidence="7 8" key="1">
    <citation type="journal article" date="2022" name="Res Sq">
        <title>Evolution of multicellular longitudinally dividing oral cavity symbionts (Neisseriaceae).</title>
        <authorList>
            <person name="Nyongesa S."/>
            <person name="Weber P."/>
            <person name="Bernet E."/>
            <person name="Pullido F."/>
            <person name="Nieckarz M."/>
            <person name="Delaby M."/>
            <person name="Nieves C."/>
            <person name="Viehboeck T."/>
            <person name="Krause N."/>
            <person name="Rivera-Millot A."/>
            <person name="Nakamura A."/>
            <person name="Vischer N."/>
            <person name="VanNieuwenhze M."/>
            <person name="Brun Y."/>
            <person name="Cava F."/>
            <person name="Bulgheresi S."/>
            <person name="Veyrier F."/>
        </authorList>
    </citation>
    <scope>NUCLEOTIDE SEQUENCE [LARGE SCALE GENOMIC DNA]</scope>
    <source>
        <strain evidence="7 8">17694</strain>
    </source>
</reference>
<evidence type="ECO:0000256" key="1">
    <source>
        <dbReference type="ARBA" id="ARBA00004651"/>
    </source>
</evidence>
<sequence length="602" mass="64668">MMSRPALKLFKPMILLAVSAALAASFWYSGAWMKLCYGLALFLFGMQCIEEGLHNAAGGTLEKLMAKSTATPVKGLMFGIGATFVLQSSTLVSLLTIAFLSTGMITLAGGLAIIFGTNLGATSGIWLLAMAGQSISLSPAAVPMLVFGILAGFFSNKAKAIGRVLVGISLIFLGIDAIKGGFQAIGGQIDFTSVQVSGIAEILIFCGIGLLLTLVLQSSHATLILTLAALAGGQISMEQGFAVAMGSNVGTSASTAVVGMLGSERSGKRLALAHLIFNSVTALLSLLLWYPLTRAVAAVAQATGMNALLQLALFHSVFNLLGLAVFWRLQNRLADKLQQWIPERAAAGLLPENSEAVRPRFLHANMLRSGDTALRAVFQEIRHLADLSLEVICHALYVPADRLYRYCGTEPLPAPQRPLESNVQSFYEWQIKPLYSDILDFTSKIDSDGNETCRQQLTTAHLAAFQMVEIVKESKHLQKNLQRFLQDAQSPVHQDYLALRQHLTDTLCRFHAAAHIPARSSEWQAHLDAFAAHTDTLDGLRGQILAKLRRDEIDGLLASSLMNDLNYAHRIGTGLLEVLHNAADAFAASAAPPEHGAARVVN</sequence>
<organism evidence="7 8">
    <name type="scientific">Conchiformibius kuhniae</name>
    <dbReference type="NCBI Taxonomy" id="211502"/>
    <lineage>
        <taxon>Bacteria</taxon>
        <taxon>Pseudomonadati</taxon>
        <taxon>Pseudomonadota</taxon>
        <taxon>Betaproteobacteria</taxon>
        <taxon>Neisseriales</taxon>
        <taxon>Neisseriaceae</taxon>
        <taxon>Conchiformibius</taxon>
    </lineage>
</organism>
<evidence type="ECO:0000313" key="7">
    <source>
        <dbReference type="EMBL" id="XHH50053.1"/>
    </source>
</evidence>
<dbReference type="Pfam" id="PF02690">
    <property type="entry name" value="Na_Pi_cotrans"/>
    <property type="match status" value="2"/>
</dbReference>
<dbReference type="RefSeq" id="WP_245571902.1">
    <property type="nucleotide sequence ID" value="NZ_CP091521.1"/>
</dbReference>
<dbReference type="InterPro" id="IPR003841">
    <property type="entry name" value="Na/Pi_transpt"/>
</dbReference>
<gene>
    <name evidence="7" type="ORF">LVJ77_02050</name>
</gene>
<evidence type="ECO:0000313" key="8">
    <source>
        <dbReference type="Proteomes" id="UP000831534"/>
    </source>
</evidence>
<dbReference type="AlphaFoldDB" id="A0ABD8B884"/>
<name>A0ABD8B884_9NEIS</name>
<feature type="transmembrane region" description="Helical" evidence="6">
    <location>
        <begin position="307"/>
        <end position="327"/>
    </location>
</feature>
<feature type="transmembrane region" description="Helical" evidence="6">
    <location>
        <begin position="161"/>
        <end position="182"/>
    </location>
</feature>
<feature type="transmembrane region" description="Helical" evidence="6">
    <location>
        <begin position="107"/>
        <end position="129"/>
    </location>
</feature>
<dbReference type="NCBIfam" id="NF037997">
    <property type="entry name" value="Na_Pi_symport"/>
    <property type="match status" value="1"/>
</dbReference>
<dbReference type="GO" id="GO:0005315">
    <property type="term" value="F:phosphate transmembrane transporter activity"/>
    <property type="evidence" value="ECO:0007669"/>
    <property type="project" value="UniProtKB-ARBA"/>
</dbReference>
<feature type="transmembrane region" description="Helical" evidence="6">
    <location>
        <begin position="270"/>
        <end position="292"/>
    </location>
</feature>
<evidence type="ECO:0000256" key="5">
    <source>
        <dbReference type="ARBA" id="ARBA00023136"/>
    </source>
</evidence>
<accession>A0ABD8B884</accession>
<comment type="subcellular location">
    <subcellularLocation>
        <location evidence="1">Cell membrane</location>
        <topology evidence="1">Multi-pass membrane protein</topology>
    </subcellularLocation>
</comment>
<feature type="transmembrane region" description="Helical" evidence="6">
    <location>
        <begin position="202"/>
        <end position="230"/>
    </location>
</feature>
<evidence type="ECO:0000256" key="3">
    <source>
        <dbReference type="ARBA" id="ARBA00022692"/>
    </source>
</evidence>
<keyword evidence="8" id="KW-1185">Reference proteome</keyword>
<dbReference type="KEGG" id="ckh:LVJ77_02050"/>
<keyword evidence="5 6" id="KW-0472">Membrane</keyword>
<keyword evidence="2" id="KW-1003">Cell membrane</keyword>
<dbReference type="GO" id="GO:0098660">
    <property type="term" value="P:inorganic ion transmembrane transport"/>
    <property type="evidence" value="ECO:0007669"/>
    <property type="project" value="UniProtKB-ARBA"/>
</dbReference>
<protein>
    <submittedName>
        <fullName evidence="7">Na/Pi cotransporter family protein</fullName>
    </submittedName>
</protein>
<dbReference type="PANTHER" id="PTHR10010:SF46">
    <property type="entry name" value="SODIUM-DEPENDENT PHOSPHATE TRANSPORT PROTEIN 2B"/>
    <property type="match status" value="1"/>
</dbReference>
<dbReference type="GO" id="GO:0005886">
    <property type="term" value="C:plasma membrane"/>
    <property type="evidence" value="ECO:0007669"/>
    <property type="project" value="UniProtKB-SubCell"/>
</dbReference>
<dbReference type="Proteomes" id="UP000831534">
    <property type="component" value="Chromosome"/>
</dbReference>
<feature type="transmembrane region" description="Helical" evidence="6">
    <location>
        <begin position="135"/>
        <end position="154"/>
    </location>
</feature>
<evidence type="ECO:0000256" key="2">
    <source>
        <dbReference type="ARBA" id="ARBA00022475"/>
    </source>
</evidence>
<dbReference type="PANTHER" id="PTHR10010">
    <property type="entry name" value="SOLUTE CARRIER FAMILY 34 SODIUM PHOSPHATE , MEMBER 2-RELATED"/>
    <property type="match status" value="1"/>
</dbReference>
<proteinExistence type="predicted"/>
<keyword evidence="3 6" id="KW-0812">Transmembrane</keyword>
<evidence type="ECO:0000256" key="4">
    <source>
        <dbReference type="ARBA" id="ARBA00022989"/>
    </source>
</evidence>
<dbReference type="EMBL" id="CP091521">
    <property type="protein sequence ID" value="XHH50053.1"/>
    <property type="molecule type" value="Genomic_DNA"/>
</dbReference>